<proteinExistence type="predicted"/>
<evidence type="ECO:0000313" key="1">
    <source>
        <dbReference type="EMBL" id="KAF0254024.1"/>
    </source>
</evidence>
<reference evidence="1 2" key="1">
    <citation type="submission" date="2019-12" db="EMBL/GenBank/DDBJ databases">
        <authorList>
            <person name="Woiski C."/>
        </authorList>
    </citation>
    <scope>NUCLEOTIDE SEQUENCE [LARGE SCALE GENOMIC DNA]</scope>
    <source>
        <strain evidence="1 2">BOE100</strain>
    </source>
</reference>
<accession>A0A7V8EFX1</accession>
<protein>
    <submittedName>
        <fullName evidence="1">Uncharacterized protein</fullName>
    </submittedName>
</protein>
<dbReference type="RefSeq" id="WP_156859151.1">
    <property type="nucleotide sequence ID" value="NZ_WOWR01000018.1"/>
</dbReference>
<evidence type="ECO:0000313" key="2">
    <source>
        <dbReference type="Proteomes" id="UP000442695"/>
    </source>
</evidence>
<dbReference type="AlphaFoldDB" id="A0A7V8EFX1"/>
<comment type="caution">
    <text evidence="1">The sequence shown here is derived from an EMBL/GenBank/DDBJ whole genome shotgun (WGS) entry which is preliminary data.</text>
</comment>
<name>A0A7V8EFX1_PSEPU</name>
<organism evidence="1 2">
    <name type="scientific">Pseudomonas putida</name>
    <name type="common">Arthrobacter siderocapsulatus</name>
    <dbReference type="NCBI Taxonomy" id="303"/>
    <lineage>
        <taxon>Bacteria</taxon>
        <taxon>Pseudomonadati</taxon>
        <taxon>Pseudomonadota</taxon>
        <taxon>Gammaproteobacteria</taxon>
        <taxon>Pseudomonadales</taxon>
        <taxon>Pseudomonadaceae</taxon>
        <taxon>Pseudomonas</taxon>
    </lineage>
</organism>
<dbReference type="EMBL" id="WOWR01000018">
    <property type="protein sequence ID" value="KAF0254024.1"/>
    <property type="molecule type" value="Genomic_DNA"/>
</dbReference>
<dbReference type="Proteomes" id="UP000442695">
    <property type="component" value="Unassembled WGS sequence"/>
</dbReference>
<gene>
    <name evidence="1" type="ORF">GN299_15245</name>
</gene>
<sequence length="215" mass="23795">MTTLNETQESSVSSDLLDAESIAAETDLPFQAAGRWKTAEAYAMRRILSVKDADGGTVGYRPMIQQGSGNNRNTHSKLFMITPEVDAAMAMGMAQRWRDKKEYELGIDSGQISSKSATRFVPGISLVVSGKPPYRAFWKWSSPGNPTVTKYMGKRLGFQASYRDLVQRICEVLDQDVPDELVAPIPNPVQYASLRAMGIEGLPDRRSAKRSWTAQ</sequence>